<sequence>MNSSRSQKENIDRFIPNRSAMDFGYANSMLTEPYRKKVNSSAPITTSTDAYRRALADAANLPTRILAFRN</sequence>
<comment type="caution">
    <text evidence="1">The sequence shown here is derived from an EMBL/GenBank/DDBJ whole genome shotgun (WGS) entry which is preliminary data.</text>
</comment>
<name>A0A2K3LQ73_TRIPR</name>
<protein>
    <submittedName>
        <fullName evidence="1">Anaphase-promoting complex subunit cdc20-like protein</fullName>
    </submittedName>
</protein>
<evidence type="ECO:0000313" key="1">
    <source>
        <dbReference type="EMBL" id="PNX80669.1"/>
    </source>
</evidence>
<gene>
    <name evidence="1" type="ORF">L195_g036676</name>
</gene>
<dbReference type="EMBL" id="ASHM01038395">
    <property type="protein sequence ID" value="PNX80669.1"/>
    <property type="molecule type" value="Genomic_DNA"/>
</dbReference>
<reference evidence="1 2" key="2">
    <citation type="journal article" date="2017" name="Front. Plant Sci.">
        <title>Gene Classification and Mining of Molecular Markers Useful in Red Clover (Trifolium pratense) Breeding.</title>
        <authorList>
            <person name="Istvanek J."/>
            <person name="Dluhosova J."/>
            <person name="Dluhos P."/>
            <person name="Patkova L."/>
            <person name="Nedelnik J."/>
            <person name="Repkova J."/>
        </authorList>
    </citation>
    <scope>NUCLEOTIDE SEQUENCE [LARGE SCALE GENOMIC DNA]</scope>
    <source>
        <strain evidence="2">cv. Tatra</strain>
        <tissue evidence="1">Young leaves</tissue>
    </source>
</reference>
<reference evidence="1 2" key="1">
    <citation type="journal article" date="2014" name="Am. J. Bot.">
        <title>Genome assembly and annotation for red clover (Trifolium pratense; Fabaceae).</title>
        <authorList>
            <person name="Istvanek J."/>
            <person name="Jaros M."/>
            <person name="Krenek A."/>
            <person name="Repkova J."/>
        </authorList>
    </citation>
    <scope>NUCLEOTIDE SEQUENCE [LARGE SCALE GENOMIC DNA]</scope>
    <source>
        <strain evidence="2">cv. Tatra</strain>
        <tissue evidence="1">Young leaves</tissue>
    </source>
</reference>
<dbReference type="AlphaFoldDB" id="A0A2K3LQ73"/>
<proteinExistence type="predicted"/>
<dbReference type="Proteomes" id="UP000236291">
    <property type="component" value="Unassembled WGS sequence"/>
</dbReference>
<organism evidence="1 2">
    <name type="scientific">Trifolium pratense</name>
    <name type="common">Red clover</name>
    <dbReference type="NCBI Taxonomy" id="57577"/>
    <lineage>
        <taxon>Eukaryota</taxon>
        <taxon>Viridiplantae</taxon>
        <taxon>Streptophyta</taxon>
        <taxon>Embryophyta</taxon>
        <taxon>Tracheophyta</taxon>
        <taxon>Spermatophyta</taxon>
        <taxon>Magnoliopsida</taxon>
        <taxon>eudicotyledons</taxon>
        <taxon>Gunneridae</taxon>
        <taxon>Pentapetalae</taxon>
        <taxon>rosids</taxon>
        <taxon>fabids</taxon>
        <taxon>Fabales</taxon>
        <taxon>Fabaceae</taxon>
        <taxon>Papilionoideae</taxon>
        <taxon>50 kb inversion clade</taxon>
        <taxon>NPAAA clade</taxon>
        <taxon>Hologalegina</taxon>
        <taxon>IRL clade</taxon>
        <taxon>Trifolieae</taxon>
        <taxon>Trifolium</taxon>
    </lineage>
</organism>
<evidence type="ECO:0000313" key="2">
    <source>
        <dbReference type="Proteomes" id="UP000236291"/>
    </source>
</evidence>
<dbReference type="STRING" id="57577.A0A2K3LQ73"/>
<accession>A0A2K3LQ73</accession>
<feature type="non-terminal residue" evidence="1">
    <location>
        <position position="70"/>
    </location>
</feature>